<dbReference type="EMBL" id="JAIGNK010000002">
    <property type="protein sequence ID" value="MBX7458262.1"/>
    <property type="molecule type" value="Genomic_DNA"/>
</dbReference>
<evidence type="ECO:0000313" key="3">
    <source>
        <dbReference type="Proteomes" id="UP000783253"/>
    </source>
</evidence>
<name>A0ABS7J0K5_9SPHN</name>
<evidence type="ECO:0000313" key="2">
    <source>
        <dbReference type="EMBL" id="MBX7458262.1"/>
    </source>
</evidence>
<feature type="chain" id="PRO_5046111822" evidence="1">
    <location>
        <begin position="18"/>
        <end position="411"/>
    </location>
</feature>
<gene>
    <name evidence="2" type="ORF">K3152_08395</name>
</gene>
<sequence length="411" mass="45667">MRYAILPVFLLSACASVSDTPAPTVSADGTFVPAGATLNESGFISVTEVPALPYPESPPPEPDGIESFSTRLSKATPAEQEKLWEEANGTAAFQAEVQRLQQVLRVEEPDNFVQVKLLRDETAMVDPKTLLGAEVWFKRDAAETLARYTSRDDIFPRTGGLTQVELDRLQQVWIERFEGLKWSSAIGGNASRGVLEITPGVTRETFMAAAEERGWKWGDEVQFTFAPPAPPPFADSRVEDLIRIFPRAETAPAIQLLALGMGRVILDDGCFRFERDDDGDKGPLVMFGYQTQLGLDEEGFLIVTSTNQWETETYRIGEVGAWGGPNSAQEEWETVKTLRARCGEGQIVNIGTPQSLREFSLPASDWLADYAEAEGLGYQEAWDEVIACYRRQERLGRSGLEVRDRCIRQFN</sequence>
<feature type="signal peptide" evidence="1">
    <location>
        <begin position="1"/>
        <end position="17"/>
    </location>
</feature>
<keyword evidence="3" id="KW-1185">Reference proteome</keyword>
<reference evidence="2 3" key="1">
    <citation type="submission" date="2021-08" db="EMBL/GenBank/DDBJ databases">
        <title>Comparative Genomics Analysis of the Genus Qipengyuania Reveals Extensive Genetic Diversity and Metabolic Versatility, Including the Description of Fifteen Novel Species.</title>
        <authorList>
            <person name="Liu Y."/>
        </authorList>
    </citation>
    <scope>NUCLEOTIDE SEQUENCE [LARGE SCALE GENOMIC DNA]</scope>
    <source>
        <strain evidence="2 3">1NDH17</strain>
    </source>
</reference>
<protein>
    <submittedName>
        <fullName evidence="2">Uncharacterized protein</fullName>
    </submittedName>
</protein>
<keyword evidence="1" id="KW-0732">Signal</keyword>
<dbReference type="Proteomes" id="UP000783253">
    <property type="component" value="Unassembled WGS sequence"/>
</dbReference>
<dbReference type="RefSeq" id="WP_221573633.1">
    <property type="nucleotide sequence ID" value="NZ_JAIGNK010000002.1"/>
</dbReference>
<evidence type="ECO:0000256" key="1">
    <source>
        <dbReference type="SAM" id="SignalP"/>
    </source>
</evidence>
<accession>A0ABS7J0K5</accession>
<comment type="caution">
    <text evidence="2">The sequence shown here is derived from an EMBL/GenBank/DDBJ whole genome shotgun (WGS) entry which is preliminary data.</text>
</comment>
<proteinExistence type="predicted"/>
<organism evidence="2 3">
    <name type="scientific">Qipengyuania polymorpha</name>
    <dbReference type="NCBI Taxonomy" id="2867234"/>
    <lineage>
        <taxon>Bacteria</taxon>
        <taxon>Pseudomonadati</taxon>
        <taxon>Pseudomonadota</taxon>
        <taxon>Alphaproteobacteria</taxon>
        <taxon>Sphingomonadales</taxon>
        <taxon>Erythrobacteraceae</taxon>
        <taxon>Qipengyuania</taxon>
    </lineage>
</organism>